<dbReference type="PROSITE" id="PS00194">
    <property type="entry name" value="THIOREDOXIN_1"/>
    <property type="match status" value="1"/>
</dbReference>
<dbReference type="PANTHER" id="PTHR46472:SF1">
    <property type="entry name" value="NUCLEOREDOXIN"/>
    <property type="match status" value="1"/>
</dbReference>
<dbReference type="AlphaFoldDB" id="A0A1W0A2W3"/>
<dbReference type="InterPro" id="IPR013766">
    <property type="entry name" value="Thioredoxin_domain"/>
</dbReference>
<dbReference type="SUPFAM" id="SSF52833">
    <property type="entry name" value="Thioredoxin-like"/>
    <property type="match status" value="3"/>
</dbReference>
<dbReference type="STRING" id="74557.A0A1W0A2W3"/>
<comment type="caution">
    <text evidence="2">The sequence shown here is derived from an EMBL/GenBank/DDBJ whole genome shotgun (WGS) entry which is preliminary data.</text>
</comment>
<sequence>MAAYEGFWADLLRRENGVGELLDVQNNPITLADLNPTVLVLMSAYWCPPCRALTPSVVKFIEDNKDEVSVVYFSRDYNETMQNFNLRTKPYNKFSWQPTNISTFKYLKTKYPSIQGIPTLFAVDRDTGNIYTERGAVSIRMYPDTVIEQWKNGEDITQEQEDEYWSRSRKSDAEPVDIVEHLPLNTIVTLSGDPIHYDDLNRYVFFYFNAAWSHSAEDEITPAIAAFAKEHPDDVSVVYFSLDVDVAKAEKTLQDTGFHYFQLTQNLIQTAYELDKIMSKDDVYNTLAAPRLFVIEKDSHRVAARYHYGIFINPSKLIPAWDIGEAGVTDEEINDWFEQRWIRSLRVEDTYNSTTHCHYSTHCMSEIKQYRGFWADLFSPNNILGVLVDANDNPISISELNPVVIVLLAAYWCPPCRSLTPTVLKFLQDNKDEVSVVYFGRDYNEVMQQIYLRNKPYNKFTWQPTNVATFQHLKSKYPSIRGIPTAFAVDRDTGKIYSERARIGLLLFPDLMLNEWKNGNDITVEQENEYWMHDDKEETNDVDIVPHLPLDTIFSPLGDPIEYDRLNKYVLLYVNAVWAHAETDALTADIVAFAKEYPEDVSVVYFSLDVDKADAEKTLQNTGFNYFEINENLIEIAYQLDKLMTKEDQSNTLAAPRVLVVEKDSHIIVAQHHFGIVIKPSYMIAAWENNQPGITDEEINDWFEKKFNEAQLKASNENDIHSSDEDE</sequence>
<proteinExistence type="predicted"/>
<feature type="domain" description="Thioredoxin" evidence="1">
    <location>
        <begin position="369"/>
        <end position="521"/>
    </location>
</feature>
<accession>A0A1W0A2W3</accession>
<evidence type="ECO:0000259" key="1">
    <source>
        <dbReference type="PROSITE" id="PS51352"/>
    </source>
</evidence>
<reference evidence="2 3" key="1">
    <citation type="journal article" date="2014" name="Genome Biol. Evol.">
        <title>The secreted proteins of Achlya hypogyna and Thraustotheca clavata identify the ancestral oomycete secretome and reveal gene acquisitions by horizontal gene transfer.</title>
        <authorList>
            <person name="Misner I."/>
            <person name="Blouin N."/>
            <person name="Leonard G."/>
            <person name="Richards T.A."/>
            <person name="Lane C.E."/>
        </authorList>
    </citation>
    <scope>NUCLEOTIDE SEQUENCE [LARGE SCALE GENOMIC DNA]</scope>
    <source>
        <strain evidence="2 3">ATCC 34112</strain>
    </source>
</reference>
<feature type="domain" description="Thioredoxin" evidence="1">
    <location>
        <begin position="10"/>
        <end position="152"/>
    </location>
</feature>
<dbReference type="EMBL" id="JNBS01000584">
    <property type="protein sequence ID" value="OQS04622.1"/>
    <property type="molecule type" value="Genomic_DNA"/>
</dbReference>
<name>A0A1W0A2W3_9STRA</name>
<dbReference type="Gene3D" id="3.40.30.10">
    <property type="entry name" value="Glutaredoxin"/>
    <property type="match status" value="4"/>
</dbReference>
<protein>
    <recommendedName>
        <fullName evidence="1">Thioredoxin domain-containing protein</fullName>
    </recommendedName>
</protein>
<dbReference type="GO" id="GO:0005634">
    <property type="term" value="C:nucleus"/>
    <property type="evidence" value="ECO:0007669"/>
    <property type="project" value="TreeGrafter"/>
</dbReference>
<dbReference type="Pfam" id="PF13905">
    <property type="entry name" value="Thioredoxin_8"/>
    <property type="match status" value="2"/>
</dbReference>
<dbReference type="InterPro" id="IPR012336">
    <property type="entry name" value="Thioredoxin-like_fold"/>
</dbReference>
<dbReference type="GO" id="GO:0004791">
    <property type="term" value="F:thioredoxin-disulfide reductase (NADPH) activity"/>
    <property type="evidence" value="ECO:0007669"/>
    <property type="project" value="TreeGrafter"/>
</dbReference>
<evidence type="ECO:0000313" key="2">
    <source>
        <dbReference type="EMBL" id="OQS04622.1"/>
    </source>
</evidence>
<organism evidence="2 3">
    <name type="scientific">Thraustotheca clavata</name>
    <dbReference type="NCBI Taxonomy" id="74557"/>
    <lineage>
        <taxon>Eukaryota</taxon>
        <taxon>Sar</taxon>
        <taxon>Stramenopiles</taxon>
        <taxon>Oomycota</taxon>
        <taxon>Saprolegniomycetes</taxon>
        <taxon>Saprolegniales</taxon>
        <taxon>Achlyaceae</taxon>
        <taxon>Thraustotheca</taxon>
    </lineage>
</organism>
<dbReference type="InterPro" id="IPR036249">
    <property type="entry name" value="Thioredoxin-like_sf"/>
</dbReference>
<dbReference type="OrthoDB" id="409136at2759"/>
<dbReference type="PANTHER" id="PTHR46472">
    <property type="entry name" value="NUCLEOREDOXIN"/>
    <property type="match status" value="1"/>
</dbReference>
<dbReference type="GO" id="GO:0030178">
    <property type="term" value="P:negative regulation of Wnt signaling pathway"/>
    <property type="evidence" value="ECO:0007669"/>
    <property type="project" value="TreeGrafter"/>
</dbReference>
<evidence type="ECO:0000313" key="3">
    <source>
        <dbReference type="Proteomes" id="UP000243217"/>
    </source>
</evidence>
<keyword evidence="3" id="KW-1185">Reference proteome</keyword>
<dbReference type="GO" id="GO:0031397">
    <property type="term" value="P:negative regulation of protein ubiquitination"/>
    <property type="evidence" value="ECO:0007669"/>
    <property type="project" value="TreeGrafter"/>
</dbReference>
<gene>
    <name evidence="2" type="ORF">THRCLA_03161</name>
</gene>
<dbReference type="Proteomes" id="UP000243217">
    <property type="component" value="Unassembled WGS sequence"/>
</dbReference>
<dbReference type="InterPro" id="IPR017937">
    <property type="entry name" value="Thioredoxin_CS"/>
</dbReference>
<dbReference type="PROSITE" id="PS51352">
    <property type="entry name" value="THIOREDOXIN_2"/>
    <property type="match status" value="2"/>
</dbReference>